<comment type="caution">
    <text evidence="1">The sequence shown here is derived from an EMBL/GenBank/DDBJ whole genome shotgun (WGS) entry which is preliminary data.</text>
</comment>
<dbReference type="EMBL" id="BARW01018704">
    <property type="protein sequence ID" value="GAJ01502.1"/>
    <property type="molecule type" value="Genomic_DNA"/>
</dbReference>
<gene>
    <name evidence="1" type="ORF">S12H4_31967</name>
</gene>
<name>X1UD74_9ZZZZ</name>
<evidence type="ECO:0000313" key="1">
    <source>
        <dbReference type="EMBL" id="GAJ01502.1"/>
    </source>
</evidence>
<proteinExistence type="predicted"/>
<dbReference type="AlphaFoldDB" id="X1UD74"/>
<sequence>ALKVEDASISDKLTFAFTSLPEVATNFDYAKNLFLDILDFLASKNELTSEEADSLKTTLTNISSLEDLMMLAS</sequence>
<accession>X1UD74</accession>
<reference evidence="1" key="1">
    <citation type="journal article" date="2014" name="Front. Microbiol.">
        <title>High frequency of phylogenetically diverse reductive dehalogenase-homologous genes in deep subseafloor sedimentary metagenomes.</title>
        <authorList>
            <person name="Kawai M."/>
            <person name="Futagami T."/>
            <person name="Toyoda A."/>
            <person name="Takaki Y."/>
            <person name="Nishi S."/>
            <person name="Hori S."/>
            <person name="Arai W."/>
            <person name="Tsubouchi T."/>
            <person name="Morono Y."/>
            <person name="Uchiyama I."/>
            <person name="Ito T."/>
            <person name="Fujiyama A."/>
            <person name="Inagaki F."/>
            <person name="Takami H."/>
        </authorList>
    </citation>
    <scope>NUCLEOTIDE SEQUENCE</scope>
    <source>
        <strain evidence="1">Expedition CK06-06</strain>
    </source>
</reference>
<protein>
    <submittedName>
        <fullName evidence="1">Uncharacterized protein</fullName>
    </submittedName>
</protein>
<feature type="non-terminal residue" evidence="1">
    <location>
        <position position="1"/>
    </location>
</feature>
<organism evidence="1">
    <name type="scientific">marine sediment metagenome</name>
    <dbReference type="NCBI Taxonomy" id="412755"/>
    <lineage>
        <taxon>unclassified sequences</taxon>
        <taxon>metagenomes</taxon>
        <taxon>ecological metagenomes</taxon>
    </lineage>
</organism>